<reference evidence="3" key="1">
    <citation type="submission" date="2017-02" db="UniProtKB">
        <authorList>
            <consortium name="WormBaseParasite"/>
        </authorList>
    </citation>
    <scope>IDENTIFICATION</scope>
</reference>
<evidence type="ECO:0000313" key="2">
    <source>
        <dbReference type="Proteomes" id="UP000278627"/>
    </source>
</evidence>
<evidence type="ECO:0000313" key="1">
    <source>
        <dbReference type="EMBL" id="VDN85515.1"/>
    </source>
</evidence>
<protein>
    <submittedName>
        <fullName evidence="3">ATP-binding protein</fullName>
    </submittedName>
</protein>
<dbReference type="WBParaSite" id="BPAG_0000436501-mRNA-1">
    <property type="protein sequence ID" value="BPAG_0000436501-mRNA-1"/>
    <property type="gene ID" value="BPAG_0000436501"/>
</dbReference>
<reference evidence="1 2" key="2">
    <citation type="submission" date="2018-11" db="EMBL/GenBank/DDBJ databases">
        <authorList>
            <consortium name="Pathogen Informatics"/>
        </authorList>
    </citation>
    <scope>NUCLEOTIDE SEQUENCE [LARGE SCALE GENOMIC DNA]</scope>
</reference>
<name>A0A0N4T828_BRUPA</name>
<keyword evidence="2" id="KW-1185">Reference proteome</keyword>
<dbReference type="Proteomes" id="UP000278627">
    <property type="component" value="Unassembled WGS sequence"/>
</dbReference>
<dbReference type="AlphaFoldDB" id="A0A0N4T828"/>
<proteinExistence type="predicted"/>
<dbReference type="STRING" id="6280.A0A0N4T828"/>
<evidence type="ECO:0000313" key="3">
    <source>
        <dbReference type="WBParaSite" id="BPAG_0000436501-mRNA-1"/>
    </source>
</evidence>
<sequence length="173" mass="19132">WDNRSASGTVKSIIIPTLWKILSEHQPPSLENGWIPPDSMGNATMSASTQQIVEQLHQTVAKGTISWFTALSEMRTLLSRIPVLEQAENDLALLHLILNPTDFMTSEQRSEYSRLIIEIAATKTEISTIRERTRGNSDAIGVTPQPAATTTSRFGDSILDVAARVEQQKLFSV</sequence>
<accession>A0A0N4T828</accession>
<dbReference type="EMBL" id="UZAD01002003">
    <property type="protein sequence ID" value="VDN85515.1"/>
    <property type="molecule type" value="Genomic_DNA"/>
</dbReference>
<organism evidence="3">
    <name type="scientific">Brugia pahangi</name>
    <name type="common">Filarial nematode worm</name>
    <dbReference type="NCBI Taxonomy" id="6280"/>
    <lineage>
        <taxon>Eukaryota</taxon>
        <taxon>Metazoa</taxon>
        <taxon>Ecdysozoa</taxon>
        <taxon>Nematoda</taxon>
        <taxon>Chromadorea</taxon>
        <taxon>Rhabditida</taxon>
        <taxon>Spirurina</taxon>
        <taxon>Spiruromorpha</taxon>
        <taxon>Filarioidea</taxon>
        <taxon>Onchocercidae</taxon>
        <taxon>Brugia</taxon>
    </lineage>
</organism>
<gene>
    <name evidence="1" type="ORF">BPAG_LOCUS4329</name>
</gene>